<dbReference type="Proteomes" id="UP000573327">
    <property type="component" value="Unassembled WGS sequence"/>
</dbReference>
<dbReference type="Gene3D" id="3.90.79.10">
    <property type="entry name" value="Nucleoside Triphosphate Pyrophosphohydrolase"/>
    <property type="match status" value="1"/>
</dbReference>
<dbReference type="PROSITE" id="PS51462">
    <property type="entry name" value="NUDIX"/>
    <property type="match status" value="1"/>
</dbReference>
<proteinExistence type="predicted"/>
<name>A0A7W7WM34_9ACTN</name>
<evidence type="ECO:0000256" key="1">
    <source>
        <dbReference type="ARBA" id="ARBA00022801"/>
    </source>
</evidence>
<evidence type="ECO:0000259" key="2">
    <source>
        <dbReference type="PROSITE" id="PS51462"/>
    </source>
</evidence>
<keyword evidence="4" id="KW-1185">Reference proteome</keyword>
<accession>A0A7W7WM34</accession>
<dbReference type="SUPFAM" id="SSF55811">
    <property type="entry name" value="Nudix"/>
    <property type="match status" value="1"/>
</dbReference>
<dbReference type="GO" id="GO:0035539">
    <property type="term" value="F:8-oxo-7,8-dihydrodeoxyguanosine triphosphate pyrophosphatase activity"/>
    <property type="evidence" value="ECO:0007669"/>
    <property type="project" value="UniProtKB-EC"/>
</dbReference>
<dbReference type="EC" id="3.6.1.55" evidence="3"/>
<dbReference type="PROSITE" id="PS00893">
    <property type="entry name" value="NUDIX_BOX"/>
    <property type="match status" value="1"/>
</dbReference>
<feature type="domain" description="Nudix hydrolase" evidence="2">
    <location>
        <begin position="30"/>
        <end position="168"/>
    </location>
</feature>
<dbReference type="RefSeq" id="WP_184923277.1">
    <property type="nucleotide sequence ID" value="NZ_JACHJR010000001.1"/>
</dbReference>
<dbReference type="AlphaFoldDB" id="A0A7W7WM34"/>
<evidence type="ECO:0000313" key="3">
    <source>
        <dbReference type="EMBL" id="MBB4951374.1"/>
    </source>
</evidence>
<dbReference type="Pfam" id="PF00293">
    <property type="entry name" value="NUDIX"/>
    <property type="match status" value="1"/>
</dbReference>
<dbReference type="InterPro" id="IPR015797">
    <property type="entry name" value="NUDIX_hydrolase-like_dom_sf"/>
</dbReference>
<dbReference type="InterPro" id="IPR000086">
    <property type="entry name" value="NUDIX_hydrolase_dom"/>
</dbReference>
<reference evidence="3 4" key="1">
    <citation type="submission" date="2020-08" db="EMBL/GenBank/DDBJ databases">
        <title>Sequencing the genomes of 1000 actinobacteria strains.</title>
        <authorList>
            <person name="Klenk H.-P."/>
        </authorList>
    </citation>
    <scope>NUCLEOTIDE SEQUENCE [LARGE SCALE GENOMIC DNA]</scope>
    <source>
        <strain evidence="3 4">DSM 44786</strain>
    </source>
</reference>
<organism evidence="3 4">
    <name type="scientific">Kitasatospora gansuensis</name>
    <dbReference type="NCBI Taxonomy" id="258050"/>
    <lineage>
        <taxon>Bacteria</taxon>
        <taxon>Bacillati</taxon>
        <taxon>Actinomycetota</taxon>
        <taxon>Actinomycetes</taxon>
        <taxon>Kitasatosporales</taxon>
        <taxon>Streptomycetaceae</taxon>
        <taxon>Kitasatospora</taxon>
    </lineage>
</organism>
<dbReference type="InterPro" id="IPR020084">
    <property type="entry name" value="NUDIX_hydrolase_CS"/>
</dbReference>
<gene>
    <name evidence="3" type="ORF">F4556_006909</name>
</gene>
<comment type="caution">
    <text evidence="3">The sequence shown here is derived from an EMBL/GenBank/DDBJ whole genome shotgun (WGS) entry which is preliminary data.</text>
</comment>
<protein>
    <submittedName>
        <fullName evidence="3">8-oxo-dGTP diphosphatase</fullName>
        <ecNumber evidence="3">3.6.1.55</ecNumber>
    </submittedName>
</protein>
<evidence type="ECO:0000313" key="4">
    <source>
        <dbReference type="Proteomes" id="UP000573327"/>
    </source>
</evidence>
<dbReference type="EMBL" id="JACHJR010000001">
    <property type="protein sequence ID" value="MBB4951374.1"/>
    <property type="molecule type" value="Genomic_DNA"/>
</dbReference>
<keyword evidence="1 3" id="KW-0378">Hydrolase</keyword>
<sequence>MIRSVFEQRPLDAAVADAGSATLEFDRAGAWLRSALVGAVEPLGAEVWVLDAALEQIVLVRHPWRGLVPPGGKVEPGECPRAGAARELAEETGLRPRLLERPAAVAVRSFGPGWSETLSLSYAAIGDPEEPLIAEDGQPAAWMRLDQGWDSCFPEDVLRIRQYVKLLRSGPPPGAP</sequence>